<evidence type="ECO:0000256" key="1">
    <source>
        <dbReference type="ARBA" id="ARBA00022729"/>
    </source>
</evidence>
<comment type="caution">
    <text evidence="3">The sequence shown here is derived from an EMBL/GenBank/DDBJ whole genome shotgun (WGS) entry which is preliminary data.</text>
</comment>
<accession>A0A1E5SI54</accession>
<proteinExistence type="predicted"/>
<dbReference type="Proteomes" id="UP000095713">
    <property type="component" value="Unassembled WGS sequence"/>
</dbReference>
<dbReference type="Gene3D" id="2.60.40.1260">
    <property type="entry name" value="Lamin Tail domain"/>
    <property type="match status" value="1"/>
</dbReference>
<dbReference type="RefSeq" id="WP_069831478.1">
    <property type="nucleotide sequence ID" value="NZ_MDJD01000054.1"/>
</dbReference>
<dbReference type="InterPro" id="IPR014867">
    <property type="entry name" value="Spore_coat_CotH_CotH2/3/7"/>
</dbReference>
<evidence type="ECO:0000259" key="2">
    <source>
        <dbReference type="PROSITE" id="PS51841"/>
    </source>
</evidence>
<dbReference type="AlphaFoldDB" id="A0A1E5SI54"/>
<dbReference type="STRING" id="1849968.A8C32_06250"/>
<dbReference type="SUPFAM" id="SSF74853">
    <property type="entry name" value="Lamin A/C globular tail domain"/>
    <property type="match status" value="2"/>
</dbReference>
<sequence length="928" mass="103779">MKKIFLLLALVTTTLYSQNIVINEVQAKNFRTYVGPFPLDTYLNWIELKNTTASEIDIGNYFLSNDSDDIEKWTFPLGTVISANGFLLIHAGGDNINKTSAAAGTHLNTNFKLSPLGESVILSNVDGSEIHKIEYPPMQNDISYARLNDGSFSFMNAPTPNAENLDTTAFKLLDSDIKISVASGLYASGQTVEITNTGEGEIYYTIDGTIPSTSSLVYTTPISINENTILKAIAIKSISEFSIIENRSYIIGASHDLPLVLLTSDNSSFNHRNKEVIDGRVAFSFIETDGRVVINQYANFRASGKTSLSQPQLNGKIKADKIYGDDDFDYKMYPNKNIGKFDSFLLRNASQDWSETHMRDAFMSRLLGQDNLADFPFEGYRPAVLYVNARYQGIINVREDDDSDYVKHNFGLKKNEFEKSGRDQIIYGFTTDRTELENKLNFNDHVNVQFLISYADLNEYGFGSWKDLSGKTAHENHYYMHDYDATFGLFGEEHVPLVGPMSVSSIVPSEMRRHEPYKNEALQFIAATLNHIYNKERTISIINTMESELESEIPAHAIINSQLAIDQDYNRSNIPPFANVTEWKNNVNALRKDVEGRLDAAIFTRIKNEYGLEDPIQVTYESSDINKGLVRVHNVKSIKETFTGTYFKNIPIRFSAEALPGYKFVRWEGDVSGTDAEIAPVFSTNASIKAVFEPIAIGSTNIVINEIQGKNDATIADENGEYDDWIEIYNPENTAVNLAGYYISDDTAEPLKWKITDTDASKTTVAGKGYLLLWADKELSQGANHLDFKLKGTDEVLLTSPDATTLIQQISFIDIDTDTSYGATFDGDTEYITFSAPTPGATNGSDLRLSKGDLDINNTKIKVYPNPTRGLITITNLSKGDRLTWKLYNITGQIIKSGTQTEIDIEEINKGLYILNINDNFNVKVIKQ</sequence>
<protein>
    <recommendedName>
        <fullName evidence="2">LTD domain-containing protein</fullName>
    </recommendedName>
</protein>
<organism evidence="3 4">
    <name type="scientific">Flavivirga aquatica</name>
    <dbReference type="NCBI Taxonomy" id="1849968"/>
    <lineage>
        <taxon>Bacteria</taxon>
        <taxon>Pseudomonadati</taxon>
        <taxon>Bacteroidota</taxon>
        <taxon>Flavobacteriia</taxon>
        <taxon>Flavobacteriales</taxon>
        <taxon>Flavobacteriaceae</taxon>
        <taxon>Flavivirga</taxon>
    </lineage>
</organism>
<evidence type="ECO:0000313" key="3">
    <source>
        <dbReference type="EMBL" id="OEJ98795.1"/>
    </source>
</evidence>
<name>A0A1E5SI54_9FLAO</name>
<feature type="domain" description="LTD" evidence="2">
    <location>
        <begin position="14"/>
        <end position="137"/>
    </location>
</feature>
<keyword evidence="4" id="KW-1185">Reference proteome</keyword>
<reference evidence="3 4" key="1">
    <citation type="submission" date="2016-05" db="EMBL/GenBank/DDBJ databases">
        <title>Draft Genome Sequence of Algibacter sp. Strain SK-16 Isolated from the Surface Water of Aburatsubo Inlet.</title>
        <authorList>
            <person name="Wong S.-K."/>
            <person name="Yoshizawa S."/>
            <person name="Nakajima Y."/>
            <person name="Ogura Y."/>
            <person name="Tetsuya H."/>
            <person name="Hamasaki K."/>
        </authorList>
    </citation>
    <scope>NUCLEOTIDE SEQUENCE [LARGE SCALE GENOMIC DNA]</scope>
    <source>
        <strain evidence="3 4">SK-16</strain>
    </source>
</reference>
<feature type="domain" description="LTD" evidence="2">
    <location>
        <begin position="693"/>
        <end position="823"/>
    </location>
</feature>
<dbReference type="Pfam" id="PF08757">
    <property type="entry name" value="CotH"/>
    <property type="match status" value="1"/>
</dbReference>
<dbReference type="Pfam" id="PF18962">
    <property type="entry name" value="Por_Secre_tail"/>
    <property type="match status" value="1"/>
</dbReference>
<keyword evidence="1" id="KW-0732">Signal</keyword>
<dbReference type="InterPro" id="IPR001322">
    <property type="entry name" value="Lamin_tail_dom"/>
</dbReference>
<dbReference type="InterPro" id="IPR036415">
    <property type="entry name" value="Lamin_tail_dom_sf"/>
</dbReference>
<evidence type="ECO:0000313" key="4">
    <source>
        <dbReference type="Proteomes" id="UP000095713"/>
    </source>
</evidence>
<dbReference type="EMBL" id="MDJD01000054">
    <property type="protein sequence ID" value="OEJ98795.1"/>
    <property type="molecule type" value="Genomic_DNA"/>
</dbReference>
<dbReference type="PROSITE" id="PS51841">
    <property type="entry name" value="LTD"/>
    <property type="match status" value="2"/>
</dbReference>
<dbReference type="InterPro" id="IPR059177">
    <property type="entry name" value="GH29D-like_dom"/>
</dbReference>
<dbReference type="Pfam" id="PF13290">
    <property type="entry name" value="CHB_HEX_C_1"/>
    <property type="match status" value="1"/>
</dbReference>
<dbReference type="NCBIfam" id="TIGR04183">
    <property type="entry name" value="Por_Secre_tail"/>
    <property type="match status" value="1"/>
</dbReference>
<gene>
    <name evidence="3" type="ORF">A8C32_06250</name>
</gene>
<dbReference type="Pfam" id="PF00932">
    <property type="entry name" value="LTD"/>
    <property type="match status" value="2"/>
</dbReference>
<dbReference type="InterPro" id="IPR026444">
    <property type="entry name" value="Secre_tail"/>
</dbReference>